<evidence type="ECO:0000313" key="1">
    <source>
        <dbReference type="EMBL" id="MCI43075.1"/>
    </source>
</evidence>
<keyword evidence="2" id="KW-1185">Reference proteome</keyword>
<sequence length="48" mass="5489">MPLLPVEEVQEVSELPSWDFRVTRLRRCDLKIVNVSSINLFIGESDAS</sequence>
<accession>A0A392S5A3</accession>
<dbReference type="Proteomes" id="UP000265520">
    <property type="component" value="Unassembled WGS sequence"/>
</dbReference>
<organism evidence="1 2">
    <name type="scientific">Trifolium medium</name>
    <dbReference type="NCBI Taxonomy" id="97028"/>
    <lineage>
        <taxon>Eukaryota</taxon>
        <taxon>Viridiplantae</taxon>
        <taxon>Streptophyta</taxon>
        <taxon>Embryophyta</taxon>
        <taxon>Tracheophyta</taxon>
        <taxon>Spermatophyta</taxon>
        <taxon>Magnoliopsida</taxon>
        <taxon>eudicotyledons</taxon>
        <taxon>Gunneridae</taxon>
        <taxon>Pentapetalae</taxon>
        <taxon>rosids</taxon>
        <taxon>fabids</taxon>
        <taxon>Fabales</taxon>
        <taxon>Fabaceae</taxon>
        <taxon>Papilionoideae</taxon>
        <taxon>50 kb inversion clade</taxon>
        <taxon>NPAAA clade</taxon>
        <taxon>Hologalegina</taxon>
        <taxon>IRL clade</taxon>
        <taxon>Trifolieae</taxon>
        <taxon>Trifolium</taxon>
    </lineage>
</organism>
<evidence type="ECO:0000313" key="2">
    <source>
        <dbReference type="Proteomes" id="UP000265520"/>
    </source>
</evidence>
<dbReference type="EMBL" id="LXQA010312662">
    <property type="protein sequence ID" value="MCI43075.1"/>
    <property type="molecule type" value="Genomic_DNA"/>
</dbReference>
<protein>
    <submittedName>
        <fullName evidence="1">Uncharacterized protein</fullName>
    </submittedName>
</protein>
<feature type="non-terminal residue" evidence="1">
    <location>
        <position position="48"/>
    </location>
</feature>
<name>A0A392S5A3_9FABA</name>
<proteinExistence type="predicted"/>
<comment type="caution">
    <text evidence="1">The sequence shown here is derived from an EMBL/GenBank/DDBJ whole genome shotgun (WGS) entry which is preliminary data.</text>
</comment>
<reference evidence="1 2" key="1">
    <citation type="journal article" date="2018" name="Front. Plant Sci.">
        <title>Red Clover (Trifolium pratense) and Zigzag Clover (T. medium) - A Picture of Genomic Similarities and Differences.</title>
        <authorList>
            <person name="Dluhosova J."/>
            <person name="Istvanek J."/>
            <person name="Nedelnik J."/>
            <person name="Repkova J."/>
        </authorList>
    </citation>
    <scope>NUCLEOTIDE SEQUENCE [LARGE SCALE GENOMIC DNA]</scope>
    <source>
        <strain evidence="2">cv. 10/8</strain>
        <tissue evidence="1">Leaf</tissue>
    </source>
</reference>
<dbReference type="AlphaFoldDB" id="A0A392S5A3"/>